<protein>
    <recommendedName>
        <fullName evidence="3">Peptidase A2 domain-containing protein</fullName>
    </recommendedName>
</protein>
<dbReference type="HOGENOM" id="CLU_000384_32_1_1"/>
<accession>A0A0C9Y3K6</accession>
<dbReference type="Proteomes" id="UP000054018">
    <property type="component" value="Unassembled WGS sequence"/>
</dbReference>
<evidence type="ECO:0000313" key="1">
    <source>
        <dbReference type="EMBL" id="KIK19290.1"/>
    </source>
</evidence>
<dbReference type="AlphaFoldDB" id="A0A0C9Y3K6"/>
<dbReference type="EMBL" id="KN833787">
    <property type="protein sequence ID" value="KIK19290.1"/>
    <property type="molecule type" value="Genomic_DNA"/>
</dbReference>
<feature type="non-terminal residue" evidence="1">
    <location>
        <position position="1"/>
    </location>
</feature>
<name>A0A0C9Y3K6_9AGAM</name>
<gene>
    <name evidence="1" type="ORF">PISMIDRAFT_68109</name>
</gene>
<dbReference type="OrthoDB" id="2676613at2759"/>
<dbReference type="STRING" id="765257.A0A0C9Y3K6"/>
<organism evidence="1 2">
    <name type="scientific">Pisolithus microcarpus 441</name>
    <dbReference type="NCBI Taxonomy" id="765257"/>
    <lineage>
        <taxon>Eukaryota</taxon>
        <taxon>Fungi</taxon>
        <taxon>Dikarya</taxon>
        <taxon>Basidiomycota</taxon>
        <taxon>Agaricomycotina</taxon>
        <taxon>Agaricomycetes</taxon>
        <taxon>Agaricomycetidae</taxon>
        <taxon>Boletales</taxon>
        <taxon>Sclerodermatineae</taxon>
        <taxon>Pisolithaceae</taxon>
        <taxon>Pisolithus</taxon>
    </lineage>
</organism>
<proteinExistence type="predicted"/>
<reference evidence="2" key="2">
    <citation type="submission" date="2015-01" db="EMBL/GenBank/DDBJ databases">
        <title>Evolutionary Origins and Diversification of the Mycorrhizal Mutualists.</title>
        <authorList>
            <consortium name="DOE Joint Genome Institute"/>
            <consortium name="Mycorrhizal Genomics Consortium"/>
            <person name="Kohler A."/>
            <person name="Kuo A."/>
            <person name="Nagy L.G."/>
            <person name="Floudas D."/>
            <person name="Copeland A."/>
            <person name="Barry K.W."/>
            <person name="Cichocki N."/>
            <person name="Veneault-Fourrey C."/>
            <person name="LaButti K."/>
            <person name="Lindquist E.A."/>
            <person name="Lipzen A."/>
            <person name="Lundell T."/>
            <person name="Morin E."/>
            <person name="Murat C."/>
            <person name="Riley R."/>
            <person name="Ohm R."/>
            <person name="Sun H."/>
            <person name="Tunlid A."/>
            <person name="Henrissat B."/>
            <person name="Grigoriev I.V."/>
            <person name="Hibbett D.S."/>
            <person name="Martin F."/>
        </authorList>
    </citation>
    <scope>NUCLEOTIDE SEQUENCE [LARGE SCALE GENOMIC DNA]</scope>
    <source>
        <strain evidence="2">441</strain>
    </source>
</reference>
<dbReference type="CDD" id="cd00303">
    <property type="entry name" value="retropepsin_like"/>
    <property type="match status" value="1"/>
</dbReference>
<keyword evidence="2" id="KW-1185">Reference proteome</keyword>
<evidence type="ECO:0000313" key="2">
    <source>
        <dbReference type="Proteomes" id="UP000054018"/>
    </source>
</evidence>
<sequence>TKALVDSGATDMFLDRRWADENGVPLLPLDRSHWVHAHITKHLWCMTPVYNVDGMKNQDGDITHMAPLVMNYDGHREHIWAQVTTLGSHPLVLGYTWL</sequence>
<reference evidence="1 2" key="1">
    <citation type="submission" date="2014-04" db="EMBL/GenBank/DDBJ databases">
        <authorList>
            <consortium name="DOE Joint Genome Institute"/>
            <person name="Kuo A."/>
            <person name="Kohler A."/>
            <person name="Costa M.D."/>
            <person name="Nagy L.G."/>
            <person name="Floudas D."/>
            <person name="Copeland A."/>
            <person name="Barry K.W."/>
            <person name="Cichocki N."/>
            <person name="Veneault-Fourrey C."/>
            <person name="LaButti K."/>
            <person name="Lindquist E.A."/>
            <person name="Lipzen A."/>
            <person name="Lundell T."/>
            <person name="Morin E."/>
            <person name="Murat C."/>
            <person name="Sun H."/>
            <person name="Tunlid A."/>
            <person name="Henrissat B."/>
            <person name="Grigoriev I.V."/>
            <person name="Hibbett D.S."/>
            <person name="Martin F."/>
            <person name="Nordberg H.P."/>
            <person name="Cantor M.N."/>
            <person name="Hua S.X."/>
        </authorList>
    </citation>
    <scope>NUCLEOTIDE SEQUENCE [LARGE SCALE GENOMIC DNA]</scope>
    <source>
        <strain evidence="1 2">441</strain>
    </source>
</reference>
<evidence type="ECO:0008006" key="3">
    <source>
        <dbReference type="Google" id="ProtNLM"/>
    </source>
</evidence>
<feature type="non-terminal residue" evidence="1">
    <location>
        <position position="98"/>
    </location>
</feature>